<dbReference type="SUPFAM" id="SSF48452">
    <property type="entry name" value="TPR-like"/>
    <property type="match status" value="1"/>
</dbReference>
<reference evidence="10 11" key="1">
    <citation type="submission" date="2020-08" db="EMBL/GenBank/DDBJ databases">
        <title>Genome public.</title>
        <authorList>
            <person name="Liu C."/>
            <person name="Sun Q."/>
        </authorList>
    </citation>
    <scope>NUCLEOTIDE SEQUENCE [LARGE SCALE GENOMIC DNA]</scope>
    <source>
        <strain evidence="10 11">M27</strain>
    </source>
</reference>
<feature type="signal peptide" evidence="8">
    <location>
        <begin position="1"/>
        <end position="19"/>
    </location>
</feature>
<evidence type="ECO:0000256" key="8">
    <source>
        <dbReference type="SAM" id="SignalP"/>
    </source>
</evidence>
<gene>
    <name evidence="10" type="ORF">H8S67_16545</name>
</gene>
<evidence type="ECO:0000256" key="7">
    <source>
        <dbReference type="SAM" id="Phobius"/>
    </source>
</evidence>
<feature type="chain" id="PRO_5047055287" description="histidine kinase" evidence="8">
    <location>
        <begin position="20"/>
        <end position="652"/>
    </location>
</feature>
<dbReference type="InterPro" id="IPR011990">
    <property type="entry name" value="TPR-like_helical_dom_sf"/>
</dbReference>
<dbReference type="InterPro" id="IPR036097">
    <property type="entry name" value="HisK_dim/P_sf"/>
</dbReference>
<dbReference type="InterPro" id="IPR003661">
    <property type="entry name" value="HisK_dim/P_dom"/>
</dbReference>
<dbReference type="Proteomes" id="UP000600600">
    <property type="component" value="Unassembled WGS sequence"/>
</dbReference>
<proteinExistence type="predicted"/>
<keyword evidence="7" id="KW-0472">Membrane</keyword>
<dbReference type="Pfam" id="PF00512">
    <property type="entry name" value="HisKA"/>
    <property type="match status" value="1"/>
</dbReference>
<keyword evidence="6" id="KW-0175">Coiled coil</keyword>
<dbReference type="PANTHER" id="PTHR43711">
    <property type="entry name" value="TWO-COMPONENT HISTIDINE KINASE"/>
    <property type="match status" value="1"/>
</dbReference>
<evidence type="ECO:0000256" key="4">
    <source>
        <dbReference type="ARBA" id="ARBA00022777"/>
    </source>
</evidence>
<dbReference type="InterPro" id="IPR050736">
    <property type="entry name" value="Sensor_HK_Regulatory"/>
</dbReference>
<dbReference type="InterPro" id="IPR036890">
    <property type="entry name" value="HATPase_C_sf"/>
</dbReference>
<comment type="caution">
    <text evidence="10">The sequence shown here is derived from an EMBL/GenBank/DDBJ whole genome shotgun (WGS) entry which is preliminary data.</text>
</comment>
<dbReference type="InterPro" id="IPR005467">
    <property type="entry name" value="His_kinase_dom"/>
</dbReference>
<keyword evidence="8" id="KW-0732">Signal</keyword>
<evidence type="ECO:0000313" key="11">
    <source>
        <dbReference type="Proteomes" id="UP000600600"/>
    </source>
</evidence>
<sequence>MKQIILLLFALCCSLNGKASIYTSASDSLLRVLQTIPHDTIRLNIISQIIRIEQNNSRCVQYADTLMKEALLSNNDKYAGMSAYYHILYYYNHNDQDSVSKWLNIMRPYVKKSELWDYFFEAKRFQINLYTNSRQYELAISEAQRMKQQSIQINNKRGFIAAYQCLSNAYVGSQRWDEGIKALEEAYRMLTAKDHPVDRISVLSQLISVTKEKKDNQRLLKYIQEQENILHKHIAENPSLKEGFTDVYLFNELFYCYYYLNINAPEQAYPHLIKSKEYLNKNTYFTYRILYFDTLAQYNRTIGKYQQALNYIDTTLIMLKKDFPNDYAEQLLEKARIWKQVGQNEKAILFYEQALSLKDSVTTELSNTQMKQIKKKYNIEKNELEQEKRNNRTQLLYLVFIFVILILLFIFMARLFMIRKALKHSECEIRKATETVRQTNEMKNRFLSKMSYNIRIPLNNVVGFSQLIACESNIDKEARQEYTNIIHQSSEKLMKLVNDVLDLSRLEAQMMKFQVQDYDVIELCKEVCYMARVQNEQTGINVDFSTKIDSPIIIHTDTRRLTQALLSALVYPQEHRQERYIRFILSREKDVLHFQISNSPLADPAFVSQETIIRHDINLLLLQHFGGDYFVNQETPENPEIVFIYPISSESK</sequence>
<feature type="transmembrane region" description="Helical" evidence="7">
    <location>
        <begin position="395"/>
        <end position="416"/>
    </location>
</feature>
<evidence type="ECO:0000259" key="9">
    <source>
        <dbReference type="PROSITE" id="PS50109"/>
    </source>
</evidence>
<dbReference type="Gene3D" id="1.25.40.10">
    <property type="entry name" value="Tetratricopeptide repeat domain"/>
    <property type="match status" value="1"/>
</dbReference>
<evidence type="ECO:0000256" key="1">
    <source>
        <dbReference type="ARBA" id="ARBA00000085"/>
    </source>
</evidence>
<keyword evidence="3" id="KW-0808">Transferase</keyword>
<dbReference type="PROSITE" id="PS50109">
    <property type="entry name" value="HIS_KIN"/>
    <property type="match status" value="1"/>
</dbReference>
<evidence type="ECO:0000256" key="2">
    <source>
        <dbReference type="ARBA" id="ARBA00012438"/>
    </source>
</evidence>
<evidence type="ECO:0000256" key="3">
    <source>
        <dbReference type="ARBA" id="ARBA00022679"/>
    </source>
</evidence>
<keyword evidence="7" id="KW-1133">Transmembrane helix</keyword>
<dbReference type="GO" id="GO:0016301">
    <property type="term" value="F:kinase activity"/>
    <property type="evidence" value="ECO:0007669"/>
    <property type="project" value="UniProtKB-KW"/>
</dbReference>
<dbReference type="Gene3D" id="1.10.287.130">
    <property type="match status" value="1"/>
</dbReference>
<dbReference type="SUPFAM" id="SSF47384">
    <property type="entry name" value="Homodimeric domain of signal transducing histidine kinase"/>
    <property type="match status" value="1"/>
</dbReference>
<dbReference type="SUPFAM" id="SSF55874">
    <property type="entry name" value="ATPase domain of HSP90 chaperone/DNA topoisomerase II/histidine kinase"/>
    <property type="match status" value="1"/>
</dbReference>
<dbReference type="CDD" id="cd00082">
    <property type="entry name" value="HisKA"/>
    <property type="match status" value="1"/>
</dbReference>
<dbReference type="InterPro" id="IPR019734">
    <property type="entry name" value="TPR_rpt"/>
</dbReference>
<organism evidence="10 11">
    <name type="scientific">Bacteroides difficilis</name>
    <dbReference type="NCBI Taxonomy" id="2763021"/>
    <lineage>
        <taxon>Bacteria</taxon>
        <taxon>Pseudomonadati</taxon>
        <taxon>Bacteroidota</taxon>
        <taxon>Bacteroidia</taxon>
        <taxon>Bacteroidales</taxon>
        <taxon>Bacteroidaceae</taxon>
        <taxon>Bacteroides</taxon>
    </lineage>
</organism>
<dbReference type="SMART" id="SM00028">
    <property type="entry name" value="TPR"/>
    <property type="match status" value="3"/>
</dbReference>
<dbReference type="RefSeq" id="WP_186968052.1">
    <property type="nucleotide sequence ID" value="NZ_JACOOE010000008.1"/>
</dbReference>
<protein>
    <recommendedName>
        <fullName evidence="2">histidine kinase</fullName>
        <ecNumber evidence="2">2.7.13.3</ecNumber>
    </recommendedName>
</protein>
<dbReference type="SMART" id="SM00388">
    <property type="entry name" value="HisKA"/>
    <property type="match status" value="1"/>
</dbReference>
<evidence type="ECO:0000313" key="10">
    <source>
        <dbReference type="EMBL" id="MBC5606265.1"/>
    </source>
</evidence>
<feature type="coiled-coil region" evidence="6">
    <location>
        <begin position="367"/>
        <end position="394"/>
    </location>
</feature>
<comment type="catalytic activity">
    <reaction evidence="1">
        <text>ATP + protein L-histidine = ADP + protein N-phospho-L-histidine.</text>
        <dbReference type="EC" id="2.7.13.3"/>
    </reaction>
</comment>
<evidence type="ECO:0000256" key="5">
    <source>
        <dbReference type="ARBA" id="ARBA00023012"/>
    </source>
</evidence>
<dbReference type="EC" id="2.7.13.3" evidence="2"/>
<keyword evidence="4 10" id="KW-0418">Kinase</keyword>
<keyword evidence="11" id="KW-1185">Reference proteome</keyword>
<evidence type="ECO:0000256" key="6">
    <source>
        <dbReference type="SAM" id="Coils"/>
    </source>
</evidence>
<accession>A0ABR7CEN2</accession>
<feature type="domain" description="Histidine kinase" evidence="9">
    <location>
        <begin position="449"/>
        <end position="649"/>
    </location>
</feature>
<keyword evidence="7" id="KW-0812">Transmembrane</keyword>
<dbReference type="PANTHER" id="PTHR43711:SF26">
    <property type="entry name" value="SENSOR HISTIDINE KINASE RCSC"/>
    <property type="match status" value="1"/>
</dbReference>
<name>A0ABR7CEN2_9BACE</name>
<keyword evidence="5" id="KW-0902">Two-component regulatory system</keyword>
<dbReference type="EMBL" id="JACOOE010000008">
    <property type="protein sequence ID" value="MBC5606265.1"/>
    <property type="molecule type" value="Genomic_DNA"/>
</dbReference>